<evidence type="ECO:0000313" key="2">
    <source>
        <dbReference type="Proteomes" id="UP001153148"/>
    </source>
</evidence>
<organism evidence="1 2">
    <name type="scientific">Timema podura</name>
    <name type="common">Walking stick</name>
    <dbReference type="NCBI Taxonomy" id="61482"/>
    <lineage>
        <taxon>Eukaryota</taxon>
        <taxon>Metazoa</taxon>
        <taxon>Ecdysozoa</taxon>
        <taxon>Arthropoda</taxon>
        <taxon>Hexapoda</taxon>
        <taxon>Insecta</taxon>
        <taxon>Pterygota</taxon>
        <taxon>Neoptera</taxon>
        <taxon>Polyneoptera</taxon>
        <taxon>Phasmatodea</taxon>
        <taxon>Timematodea</taxon>
        <taxon>Timematoidea</taxon>
        <taxon>Timematidae</taxon>
        <taxon>Timema</taxon>
    </lineage>
</organism>
<dbReference type="EMBL" id="CAJPIN010041161">
    <property type="protein sequence ID" value="CAG2065240.1"/>
    <property type="molecule type" value="Genomic_DNA"/>
</dbReference>
<evidence type="ECO:0000313" key="1">
    <source>
        <dbReference type="EMBL" id="CAG2065240.1"/>
    </source>
</evidence>
<gene>
    <name evidence="1" type="ORF">TPAB3V08_LOCUS12184</name>
</gene>
<name>A0ABN7PBS0_TIMPD</name>
<keyword evidence="2" id="KW-1185">Reference proteome</keyword>
<sequence length="108" mass="11873">MEGDASKDNMVVARPYLQPGRRDIINACYLYEIPEIATFATKSLPLGDCRLIRPPVYKTRLCVLTPLSRRLCGGDNYAIAPVRMDMMAIDVSRELGVSEVTAGPGTLI</sequence>
<reference evidence="1" key="1">
    <citation type="submission" date="2021-03" db="EMBL/GenBank/DDBJ databases">
        <authorList>
            <person name="Tran Van P."/>
        </authorList>
    </citation>
    <scope>NUCLEOTIDE SEQUENCE</scope>
</reference>
<proteinExistence type="predicted"/>
<protein>
    <submittedName>
        <fullName evidence="1">Uncharacterized protein</fullName>
    </submittedName>
</protein>
<accession>A0ABN7PBS0</accession>
<comment type="caution">
    <text evidence="1">The sequence shown here is derived from an EMBL/GenBank/DDBJ whole genome shotgun (WGS) entry which is preliminary data.</text>
</comment>
<dbReference type="Proteomes" id="UP001153148">
    <property type="component" value="Unassembled WGS sequence"/>
</dbReference>